<dbReference type="PANTHER" id="PTHR11552">
    <property type="entry name" value="GLUCOSE-METHANOL-CHOLINE GMC OXIDOREDUCTASE"/>
    <property type="match status" value="1"/>
</dbReference>
<dbReference type="Pfam" id="PF00732">
    <property type="entry name" value="GMC_oxred_N"/>
    <property type="match status" value="2"/>
</dbReference>
<dbReference type="SUPFAM" id="SSF51905">
    <property type="entry name" value="FAD/NAD(P)-binding domain"/>
    <property type="match status" value="1"/>
</dbReference>
<dbReference type="InterPro" id="IPR012132">
    <property type="entry name" value="GMC_OxRdtase"/>
</dbReference>
<accession>A0ABD1DTV6</accession>
<dbReference type="Gene3D" id="3.50.50.60">
    <property type="entry name" value="FAD/NAD(P)-binding domain"/>
    <property type="match status" value="3"/>
</dbReference>
<feature type="binding site" evidence="3">
    <location>
        <begin position="141"/>
        <end position="144"/>
    </location>
    <ligand>
        <name>FAD</name>
        <dbReference type="ChEBI" id="CHEBI:57692"/>
    </ligand>
</feature>
<evidence type="ECO:0000256" key="1">
    <source>
        <dbReference type="ARBA" id="ARBA00010790"/>
    </source>
</evidence>
<feature type="active site" description="Proton acceptor" evidence="2">
    <location>
        <position position="525"/>
    </location>
</feature>
<evidence type="ECO:0000313" key="5">
    <source>
        <dbReference type="EMBL" id="KAL1403140.1"/>
    </source>
</evidence>
<keyword evidence="6" id="KW-1185">Reference proteome</keyword>
<comment type="cofactor">
    <cofactor evidence="3">
        <name>FAD</name>
        <dbReference type="ChEBI" id="CHEBI:57692"/>
    </cofactor>
</comment>
<dbReference type="InterPro" id="IPR036188">
    <property type="entry name" value="FAD/NAD-bd_sf"/>
</dbReference>
<feature type="binding site" evidence="3">
    <location>
        <position position="204"/>
    </location>
    <ligand>
        <name>FAD</name>
        <dbReference type="ChEBI" id="CHEBI:57692"/>
    </ligand>
</feature>
<gene>
    <name evidence="5" type="ORF">pipiens_005791</name>
</gene>
<feature type="binding site" evidence="3">
    <location>
        <position position="137"/>
    </location>
    <ligand>
        <name>FAD</name>
        <dbReference type="ChEBI" id="CHEBI:57692"/>
    </ligand>
</feature>
<dbReference type="SUPFAM" id="SSF54373">
    <property type="entry name" value="FAD-linked reductases, C-terminal domain"/>
    <property type="match status" value="1"/>
</dbReference>
<dbReference type="EMBL" id="JBEHCU010002006">
    <property type="protein sequence ID" value="KAL1403140.1"/>
    <property type="molecule type" value="Genomic_DNA"/>
</dbReference>
<dbReference type="PROSITE" id="PS00624">
    <property type="entry name" value="GMC_OXRED_2"/>
    <property type="match status" value="1"/>
</dbReference>
<comment type="similarity">
    <text evidence="1">Belongs to the GMC oxidoreductase family.</text>
</comment>
<dbReference type="Gene3D" id="3.30.560.10">
    <property type="entry name" value="Glucose Oxidase, domain 3"/>
    <property type="match status" value="1"/>
</dbReference>
<dbReference type="InterPro" id="IPR000172">
    <property type="entry name" value="GMC_OxRdtase_N"/>
</dbReference>
<evidence type="ECO:0000256" key="2">
    <source>
        <dbReference type="PIRSR" id="PIRSR000137-1"/>
    </source>
</evidence>
<keyword evidence="3" id="KW-0274">FAD</keyword>
<dbReference type="PIRSF" id="PIRSF000137">
    <property type="entry name" value="Alcohol_oxidase"/>
    <property type="match status" value="1"/>
</dbReference>
<dbReference type="PANTHER" id="PTHR11552:SF216">
    <property type="entry name" value="GLUCOSE-METHANOL-CHOLINE OXIDOREDUCTASE N-TERMINAL DOMAIN-CONTAINING PROTEIN"/>
    <property type="match status" value="1"/>
</dbReference>
<proteinExistence type="inferred from homology"/>
<evidence type="ECO:0000256" key="3">
    <source>
        <dbReference type="PIRSR" id="PIRSR000137-2"/>
    </source>
</evidence>
<organism evidence="5 6">
    <name type="scientific">Culex pipiens pipiens</name>
    <name type="common">Northern house mosquito</name>
    <dbReference type="NCBI Taxonomy" id="38569"/>
    <lineage>
        <taxon>Eukaryota</taxon>
        <taxon>Metazoa</taxon>
        <taxon>Ecdysozoa</taxon>
        <taxon>Arthropoda</taxon>
        <taxon>Hexapoda</taxon>
        <taxon>Insecta</taxon>
        <taxon>Pterygota</taxon>
        <taxon>Neoptera</taxon>
        <taxon>Endopterygota</taxon>
        <taxon>Diptera</taxon>
        <taxon>Nematocera</taxon>
        <taxon>Culicoidea</taxon>
        <taxon>Culicidae</taxon>
        <taxon>Culicinae</taxon>
        <taxon>Culicini</taxon>
        <taxon>Culex</taxon>
        <taxon>Culex</taxon>
    </lineage>
</organism>
<evidence type="ECO:0000259" key="4">
    <source>
        <dbReference type="PROSITE" id="PS00624"/>
    </source>
</evidence>
<feature type="active site" description="Proton donor" evidence="2">
    <location>
        <position position="481"/>
    </location>
</feature>
<protein>
    <recommendedName>
        <fullName evidence="4">Glucose-methanol-choline oxidoreductase N-terminal domain-containing protein</fullName>
    </recommendedName>
</protein>
<feature type="domain" description="Glucose-methanol-choline oxidoreductase N-terminal" evidence="4">
    <location>
        <begin position="241"/>
        <end position="255"/>
    </location>
</feature>
<comment type="caution">
    <text evidence="5">The sequence shown here is derived from an EMBL/GenBank/DDBJ whole genome shotgun (WGS) entry which is preliminary data.</text>
</comment>
<keyword evidence="3" id="KW-0285">Flavoprotein</keyword>
<reference evidence="5 6" key="1">
    <citation type="submission" date="2024-05" db="EMBL/GenBank/DDBJ databases">
        <title>Culex pipiens pipiens assembly and annotation.</title>
        <authorList>
            <person name="Alout H."/>
            <person name="Durand T."/>
        </authorList>
    </citation>
    <scope>NUCLEOTIDE SEQUENCE [LARGE SCALE GENOMIC DNA]</scope>
    <source>
        <strain evidence="5">HA-2024</strain>
        <tissue evidence="5">Whole body</tissue>
    </source>
</reference>
<dbReference type="InterPro" id="IPR007867">
    <property type="entry name" value="GMC_OxRtase_C"/>
</dbReference>
<sequence length="612" mass="66236">MTAGILPLLLALSNEAPLETLQSSFANFSAEYLYGDASATFRDTSSFLLEYDFIVIGAGSGGCVMANRLSENPRWKVLLLEAGREENALLSVPLTAAELLTETGYSWQYKAEPESTVCRGEPGGVCSLIKGRGLGGTSLHNYMVYTRGHYYDYDRWALAGNYGWSYSDVLPYFLKEDNDAVPHGTIFIQLETRPNLFISMNSRVTRILIDPKTKTAYGVEFVKDGVQHRVHASKEVVLSAGAINSPQLLMLSGIGPKHHLESLSIPVIKSLDVGYNLHDHYAYSSLQFNLNQSLFLNPAEFNSKTLDEYLNYGTGVFSFPARFESAAFMSTPISDLPADYPDIELFFASVTLNRNSSDSALKLLGLPQAFEGSNLLANADRGQFSIFITLEQPKSRGRITLKNTNPYSQPRIKTNYFNHPHDLATVISAINIAVELGESAPFAKYGSSLDPTPIPGCESLPFGSDAYWKCTVQQKASLSPHQCGTCKMGPASDPTAVVNPELQVHGVRNLRVVDASIMPTPMTGHPNAVVFMIGEKAADLMKFVLVLAALLAVAFAAPSTGLDTAKLQQALVQAGADPEVASGLLDIFTGITNVLSVVVPNIAPIISAVKAG</sequence>
<evidence type="ECO:0000313" key="6">
    <source>
        <dbReference type="Proteomes" id="UP001562425"/>
    </source>
</evidence>
<dbReference type="AlphaFoldDB" id="A0ABD1DTV6"/>
<name>A0ABD1DTV6_CULPP</name>
<dbReference type="Proteomes" id="UP001562425">
    <property type="component" value="Unassembled WGS sequence"/>
</dbReference>
<dbReference type="Pfam" id="PF05199">
    <property type="entry name" value="GMC_oxred_C"/>
    <property type="match status" value="1"/>
</dbReference>